<name>A0ABT1LLG9_9MICC</name>
<feature type="transmembrane region" description="Helical" evidence="1">
    <location>
        <begin position="129"/>
        <end position="149"/>
    </location>
</feature>
<reference evidence="3 4" key="1">
    <citation type="submission" date="2022-06" db="EMBL/GenBank/DDBJ databases">
        <title>Pseudarthrobacter sp. strain RMG13 Genome sequencing and assembly.</title>
        <authorList>
            <person name="Kim I."/>
        </authorList>
    </citation>
    <scope>NUCLEOTIDE SEQUENCE [LARGE SCALE GENOMIC DNA]</scope>
    <source>
        <strain evidence="3 4">RMG13</strain>
    </source>
</reference>
<dbReference type="RefSeq" id="WP_254747441.1">
    <property type="nucleotide sequence ID" value="NZ_JANCLV010000001.1"/>
</dbReference>
<organism evidence="3 4">
    <name type="scientific">Pseudarthrobacter humi</name>
    <dbReference type="NCBI Taxonomy" id="2952523"/>
    <lineage>
        <taxon>Bacteria</taxon>
        <taxon>Bacillati</taxon>
        <taxon>Actinomycetota</taxon>
        <taxon>Actinomycetes</taxon>
        <taxon>Micrococcales</taxon>
        <taxon>Micrococcaceae</taxon>
        <taxon>Pseudarthrobacter</taxon>
    </lineage>
</organism>
<evidence type="ECO:0000313" key="4">
    <source>
        <dbReference type="Proteomes" id="UP001524318"/>
    </source>
</evidence>
<keyword evidence="1" id="KW-0812">Transmembrane</keyword>
<feature type="transmembrane region" description="Helical" evidence="1">
    <location>
        <begin position="155"/>
        <end position="188"/>
    </location>
</feature>
<comment type="caution">
    <text evidence="3">The sequence shown here is derived from an EMBL/GenBank/DDBJ whole genome shotgun (WGS) entry which is preliminary data.</text>
</comment>
<evidence type="ECO:0000259" key="2">
    <source>
        <dbReference type="Pfam" id="PF20604"/>
    </source>
</evidence>
<gene>
    <name evidence="3" type="ORF">NFC73_02795</name>
</gene>
<proteinExistence type="predicted"/>
<protein>
    <recommendedName>
        <fullName evidence="2">DUF6798 domain-containing protein</fullName>
    </recommendedName>
</protein>
<dbReference type="Pfam" id="PF20604">
    <property type="entry name" value="DUF6798"/>
    <property type="match status" value="1"/>
</dbReference>
<feature type="transmembrane region" description="Helical" evidence="1">
    <location>
        <begin position="315"/>
        <end position="334"/>
    </location>
</feature>
<feature type="transmembrane region" description="Helical" evidence="1">
    <location>
        <begin position="102"/>
        <end position="122"/>
    </location>
</feature>
<dbReference type="Proteomes" id="UP001524318">
    <property type="component" value="Unassembled WGS sequence"/>
</dbReference>
<feature type="transmembrane region" description="Helical" evidence="1">
    <location>
        <begin position="277"/>
        <end position="295"/>
    </location>
</feature>
<feature type="transmembrane region" description="Helical" evidence="1">
    <location>
        <begin position="252"/>
        <end position="270"/>
    </location>
</feature>
<feature type="transmembrane region" description="Helical" evidence="1">
    <location>
        <begin position="200"/>
        <end position="221"/>
    </location>
</feature>
<feature type="transmembrane region" description="Helical" evidence="1">
    <location>
        <begin position="341"/>
        <end position="360"/>
    </location>
</feature>
<dbReference type="EMBL" id="JANCLV010000001">
    <property type="protein sequence ID" value="MCP8998666.1"/>
    <property type="molecule type" value="Genomic_DNA"/>
</dbReference>
<feature type="transmembrane region" description="Helical" evidence="1">
    <location>
        <begin position="396"/>
        <end position="418"/>
    </location>
</feature>
<keyword evidence="1" id="KW-1133">Transmembrane helix</keyword>
<dbReference type="InterPro" id="IPR046477">
    <property type="entry name" value="DUF6798"/>
</dbReference>
<feature type="domain" description="DUF6798" evidence="2">
    <location>
        <begin position="440"/>
        <end position="490"/>
    </location>
</feature>
<evidence type="ECO:0000313" key="3">
    <source>
        <dbReference type="EMBL" id="MCP8998666.1"/>
    </source>
</evidence>
<sequence length="560" mass="60891">MGILINFGNQGRGGYMPGGYNAGNSDHLVLSTLGIHWADPTKFAGDWFMEASPQPHWFFDIITFLGASAGNLGAAYFVFWVAGLVSFGFATAILSKHWAPNHPWLLGLAVTFLMSVAPWSSVGTGNAMIAFAVPAVVGGHMVYLFLAYLNTGRFTAAAVVAPLIAVVHVQQGAVICIFLIAVSTIKWFTRDRSESLGRSLWVAGLSSLFVTGAIVVFGLTFRPIAAKLQDFVEICDVMIPYHCAAHLWDLPLVYSSLAIILLSLLTWSFVGTKDRWIWTATVGLAGVGLALGLLMDNMHVPVLGPLFQGTNVYRLGAVVFPFAIFGILVGLFRAGWNWRGAAMAQASFFALFLYLGQFAWQLKHATSPKFVLPLVVVTAAVIYIRSHRGRGLGPWAFRAGVLAFVGLFALNAVAAHAFTPRGLNTTFISNADLKAWGKKVEATVPPGEQLLAAPQWIVKTPSGRGVVADCKDVPYGGAPWQEWQQRISDLGGIDQCKLPYSQTYLSMSAQELDSAAAKYSVEYAVLDISQKDKFEDLGKLGWHEVLEPFNDINYYVLSKK</sequence>
<keyword evidence="1" id="KW-0472">Membrane</keyword>
<evidence type="ECO:0000256" key="1">
    <source>
        <dbReference type="SAM" id="Phobius"/>
    </source>
</evidence>
<accession>A0ABT1LLG9</accession>
<keyword evidence="4" id="KW-1185">Reference proteome</keyword>
<feature type="transmembrane region" description="Helical" evidence="1">
    <location>
        <begin position="366"/>
        <end position="384"/>
    </location>
</feature>